<dbReference type="SUPFAM" id="SSF53633">
    <property type="entry name" value="Carbamate kinase-like"/>
    <property type="match status" value="1"/>
</dbReference>
<dbReference type="GO" id="GO:0009090">
    <property type="term" value="P:homoserine biosynthetic process"/>
    <property type="evidence" value="ECO:0007669"/>
    <property type="project" value="TreeGrafter"/>
</dbReference>
<dbReference type="InterPro" id="IPR054352">
    <property type="entry name" value="ACT_Aspartokinase"/>
</dbReference>
<dbReference type="FunFam" id="3.30.2130.10:FF:000001">
    <property type="entry name" value="Bifunctional aspartokinase/homoserine dehydrogenase"/>
    <property type="match status" value="1"/>
</dbReference>
<dbReference type="Gene3D" id="3.40.1160.10">
    <property type="entry name" value="Acetylglutamate kinase-like"/>
    <property type="match status" value="1"/>
</dbReference>
<dbReference type="GO" id="GO:0009089">
    <property type="term" value="P:lysine biosynthetic process via diaminopimelate"/>
    <property type="evidence" value="ECO:0007669"/>
    <property type="project" value="InterPro"/>
</dbReference>
<evidence type="ECO:0000256" key="4">
    <source>
        <dbReference type="ARBA" id="ARBA00013059"/>
    </source>
</evidence>
<dbReference type="InterPro" id="IPR018042">
    <property type="entry name" value="Aspartate_kinase_CS"/>
</dbReference>
<protein>
    <recommendedName>
        <fullName evidence="4">aspartate kinase</fullName>
        <ecNumber evidence="4">2.7.2.4</ecNumber>
    </recommendedName>
</protein>
<dbReference type="FunFam" id="3.40.1160.10:FF:000002">
    <property type="entry name" value="Aspartokinase"/>
    <property type="match status" value="1"/>
</dbReference>
<evidence type="ECO:0000256" key="2">
    <source>
        <dbReference type="ARBA" id="ARBA00005139"/>
    </source>
</evidence>
<keyword evidence="9" id="KW-0418">Kinase</keyword>
<dbReference type="SUPFAM" id="SSF55021">
    <property type="entry name" value="ACT-like"/>
    <property type="match status" value="2"/>
</dbReference>
<dbReference type="PIRSF" id="PIRSF000726">
    <property type="entry name" value="Asp_kin"/>
    <property type="match status" value="1"/>
</dbReference>
<comment type="pathway">
    <text evidence="2">Amino-acid biosynthesis; L-threonine biosynthesis; L-threonine from L-aspartate: step 1/5.</text>
</comment>
<evidence type="ECO:0000256" key="6">
    <source>
        <dbReference type="ARBA" id="ARBA00022679"/>
    </source>
</evidence>
<feature type="domain" description="ACT" evidence="13">
    <location>
        <begin position="266"/>
        <end position="349"/>
    </location>
</feature>
<dbReference type="InterPro" id="IPR002912">
    <property type="entry name" value="ACT_dom"/>
</dbReference>
<dbReference type="InterPro" id="IPR005260">
    <property type="entry name" value="Asp_kin_monofn"/>
</dbReference>
<keyword evidence="5" id="KW-0028">Amino-acid biosynthesis</keyword>
<evidence type="ECO:0000256" key="12">
    <source>
        <dbReference type="ARBA" id="ARBA00047872"/>
    </source>
</evidence>
<evidence type="ECO:0000256" key="1">
    <source>
        <dbReference type="ARBA" id="ARBA00004986"/>
    </source>
</evidence>
<keyword evidence="11" id="KW-0457">Lysine biosynthesis</keyword>
<evidence type="ECO:0000256" key="8">
    <source>
        <dbReference type="ARBA" id="ARBA00022741"/>
    </source>
</evidence>
<dbReference type="Pfam" id="PF22468">
    <property type="entry name" value="ACT_9"/>
    <property type="match status" value="2"/>
</dbReference>
<evidence type="ECO:0000256" key="5">
    <source>
        <dbReference type="ARBA" id="ARBA00022605"/>
    </source>
</evidence>
<accession>A0A381P0Y5</accession>
<reference evidence="14" key="1">
    <citation type="submission" date="2018-05" db="EMBL/GenBank/DDBJ databases">
        <authorList>
            <person name="Lanie J.A."/>
            <person name="Ng W.-L."/>
            <person name="Kazmierczak K.M."/>
            <person name="Andrzejewski T.M."/>
            <person name="Davidsen T.M."/>
            <person name="Wayne K.J."/>
            <person name="Tettelin H."/>
            <person name="Glass J.I."/>
            <person name="Rusch D."/>
            <person name="Podicherti R."/>
            <person name="Tsui H.-C.T."/>
            <person name="Winkler M.E."/>
        </authorList>
    </citation>
    <scope>NUCLEOTIDE SEQUENCE</scope>
</reference>
<dbReference type="NCBIfam" id="NF005155">
    <property type="entry name" value="PRK06635.1-4"/>
    <property type="match status" value="1"/>
</dbReference>
<evidence type="ECO:0000256" key="11">
    <source>
        <dbReference type="ARBA" id="ARBA00023154"/>
    </source>
</evidence>
<evidence type="ECO:0000256" key="10">
    <source>
        <dbReference type="ARBA" id="ARBA00022840"/>
    </source>
</evidence>
<dbReference type="PROSITE" id="PS51671">
    <property type="entry name" value="ACT"/>
    <property type="match status" value="1"/>
</dbReference>
<evidence type="ECO:0000259" key="13">
    <source>
        <dbReference type="PROSITE" id="PS51671"/>
    </source>
</evidence>
<evidence type="ECO:0000256" key="9">
    <source>
        <dbReference type="ARBA" id="ARBA00022777"/>
    </source>
</evidence>
<dbReference type="CDD" id="cd04923">
    <property type="entry name" value="ACT_AK-LysC-DapG-like_2"/>
    <property type="match status" value="1"/>
</dbReference>
<dbReference type="InterPro" id="IPR001341">
    <property type="entry name" value="Asp_kinase"/>
</dbReference>
<organism evidence="14">
    <name type="scientific">marine metagenome</name>
    <dbReference type="NCBI Taxonomy" id="408172"/>
    <lineage>
        <taxon>unclassified sequences</taxon>
        <taxon>metagenomes</taxon>
        <taxon>ecological metagenomes</taxon>
    </lineage>
</organism>
<dbReference type="PROSITE" id="PS00324">
    <property type="entry name" value="ASPARTOKINASE"/>
    <property type="match status" value="1"/>
</dbReference>
<dbReference type="CDD" id="cd04246">
    <property type="entry name" value="AAK_AK-DapG-like"/>
    <property type="match status" value="1"/>
</dbReference>
<dbReference type="PANTHER" id="PTHR21499">
    <property type="entry name" value="ASPARTATE KINASE"/>
    <property type="match status" value="1"/>
</dbReference>
<keyword evidence="7" id="KW-0677">Repeat</keyword>
<comment type="pathway">
    <text evidence="1">Amino-acid biosynthesis; L-methionine biosynthesis via de novo pathway; L-homoserine from L-aspartate: step 1/3.</text>
</comment>
<dbReference type="EC" id="2.7.2.4" evidence="4"/>
<evidence type="ECO:0000256" key="3">
    <source>
        <dbReference type="ARBA" id="ARBA00010122"/>
    </source>
</evidence>
<dbReference type="InterPro" id="IPR001048">
    <property type="entry name" value="Asp/Glu/Uridylate_kinase"/>
</dbReference>
<dbReference type="InterPro" id="IPR045865">
    <property type="entry name" value="ACT-like_dom_sf"/>
</dbReference>
<dbReference type="Gene3D" id="3.30.2130.10">
    <property type="entry name" value="VC0802-like"/>
    <property type="match status" value="1"/>
</dbReference>
<dbReference type="InterPro" id="IPR036393">
    <property type="entry name" value="AceGlu_kinase-like_sf"/>
</dbReference>
<keyword evidence="10" id="KW-0067">ATP-binding</keyword>
<dbReference type="NCBIfam" id="NF005154">
    <property type="entry name" value="PRK06635.1-2"/>
    <property type="match status" value="1"/>
</dbReference>
<keyword evidence="8" id="KW-0547">Nucleotide-binding</keyword>
<comment type="similarity">
    <text evidence="3">Belongs to the aspartokinase family.</text>
</comment>
<dbReference type="NCBIfam" id="TIGR00657">
    <property type="entry name" value="asp_kinases"/>
    <property type="match status" value="1"/>
</dbReference>
<dbReference type="CDD" id="cd04891">
    <property type="entry name" value="ACT_AK-LysC-DapG-like_1"/>
    <property type="match status" value="1"/>
</dbReference>
<dbReference type="GO" id="GO:0005524">
    <property type="term" value="F:ATP binding"/>
    <property type="evidence" value="ECO:0007669"/>
    <property type="project" value="UniProtKB-KW"/>
</dbReference>
<proteinExistence type="inferred from homology"/>
<dbReference type="EMBL" id="UINC01000726">
    <property type="protein sequence ID" value="SUZ60197.1"/>
    <property type="molecule type" value="Genomic_DNA"/>
</dbReference>
<sequence length="412" mass="43364">MTPDIVVQKYGGSSIADPDRVVGVANRIKASLEQIGRLVVVVSAMGDTTDSLVALAQKVSRYPSGREMDLLLASGEQVAVSALGLALQDRGIPAISLTASQCGIRTNGVFNLARIRSIDTRRILKELDEGRVVIITGFQGVNEAEEITTLGRGGSDVTAAAVASALGASVCEICTDVPGVSSADPQLVGNARVWPAISYEEAIELASSGAKVLHPRAAEICMSYQIPIHVRSSFSDDSGTWIKLGDSTMEQAEVVGVTSDKGIAKITLLNVADAPGTAAQLFEELADQAISIRLIIQSASSEDRARITFILDEEFLASASEVLERWKTEGLTSDVLIEGDVAKISIVGSRLGSTPGLAARMFKTLATEGINIDCISSSEMKVACVIGSSYLDRAVKAVHAEFFKVKPEVVAG</sequence>
<dbReference type="Pfam" id="PF00696">
    <property type="entry name" value="AA_kinase"/>
    <property type="match status" value="1"/>
</dbReference>
<gene>
    <name evidence="14" type="ORF">METZ01_LOCUS13051</name>
</gene>
<dbReference type="GO" id="GO:0005829">
    <property type="term" value="C:cytosol"/>
    <property type="evidence" value="ECO:0007669"/>
    <property type="project" value="TreeGrafter"/>
</dbReference>
<comment type="catalytic activity">
    <reaction evidence="12">
        <text>L-aspartate + ATP = 4-phospho-L-aspartate + ADP</text>
        <dbReference type="Rhea" id="RHEA:23776"/>
        <dbReference type="ChEBI" id="CHEBI:29991"/>
        <dbReference type="ChEBI" id="CHEBI:30616"/>
        <dbReference type="ChEBI" id="CHEBI:57535"/>
        <dbReference type="ChEBI" id="CHEBI:456216"/>
        <dbReference type="EC" id="2.7.2.4"/>
    </reaction>
</comment>
<dbReference type="AlphaFoldDB" id="A0A381P0Y5"/>
<keyword evidence="6" id="KW-0808">Transferase</keyword>
<dbReference type="PANTHER" id="PTHR21499:SF3">
    <property type="entry name" value="ASPARTOKINASE"/>
    <property type="match status" value="1"/>
</dbReference>
<evidence type="ECO:0000256" key="7">
    <source>
        <dbReference type="ARBA" id="ARBA00022737"/>
    </source>
</evidence>
<evidence type="ECO:0000313" key="14">
    <source>
        <dbReference type="EMBL" id="SUZ60197.1"/>
    </source>
</evidence>
<dbReference type="GO" id="GO:0004072">
    <property type="term" value="F:aspartate kinase activity"/>
    <property type="evidence" value="ECO:0007669"/>
    <property type="project" value="UniProtKB-EC"/>
</dbReference>
<name>A0A381P0Y5_9ZZZZ</name>